<feature type="domain" description="Integrin beta subunit cytoplasmic" evidence="11">
    <location>
        <begin position="258"/>
        <end position="304"/>
    </location>
</feature>
<evidence type="ECO:0000256" key="4">
    <source>
        <dbReference type="ARBA" id="ARBA00022889"/>
    </source>
</evidence>
<proteinExistence type="inferred from homology"/>
<reference evidence="12" key="1">
    <citation type="submission" date="2022-11" db="EMBL/GenBank/DDBJ databases">
        <title>Centuries of genome instability and evolution in soft-shell clam transmissible cancer (bioRxiv).</title>
        <authorList>
            <person name="Hart S.F.M."/>
            <person name="Yonemitsu M.A."/>
            <person name="Giersch R.M."/>
            <person name="Beal B.F."/>
            <person name="Arriagada G."/>
            <person name="Davis B.W."/>
            <person name="Ostrander E.A."/>
            <person name="Goff S.P."/>
            <person name="Metzger M.J."/>
        </authorList>
    </citation>
    <scope>NUCLEOTIDE SEQUENCE</scope>
    <source>
        <strain evidence="12">MELC-2E11</strain>
        <tissue evidence="12">Siphon/mantle</tissue>
    </source>
</reference>
<keyword evidence="9" id="KW-1133">Transmembrane helix</keyword>
<dbReference type="Pfam" id="PF00362">
    <property type="entry name" value="Integrin_beta"/>
    <property type="match status" value="1"/>
</dbReference>
<dbReference type="InterPro" id="IPR002369">
    <property type="entry name" value="Integrin_bsu_VWA"/>
</dbReference>
<keyword evidence="5" id="KW-0401">Integrin</keyword>
<keyword evidence="6 9" id="KW-0472">Membrane</keyword>
<evidence type="ECO:0000313" key="12">
    <source>
        <dbReference type="EMBL" id="WAQ93858.1"/>
    </source>
</evidence>
<evidence type="ECO:0000256" key="3">
    <source>
        <dbReference type="ARBA" id="ARBA00022692"/>
    </source>
</evidence>
<dbReference type="EMBL" id="CP111012">
    <property type="protein sequence ID" value="WAQ93858.1"/>
    <property type="molecule type" value="Genomic_DNA"/>
</dbReference>
<comment type="similarity">
    <text evidence="2">Belongs to the integrin beta chain family.</text>
</comment>
<keyword evidence="4" id="KW-0130">Cell adhesion</keyword>
<evidence type="ECO:0000259" key="10">
    <source>
        <dbReference type="SMART" id="SM00187"/>
    </source>
</evidence>
<dbReference type="SMART" id="SM01241">
    <property type="entry name" value="Integrin_b_cyt"/>
    <property type="match status" value="1"/>
</dbReference>
<dbReference type="Proteomes" id="UP001164746">
    <property type="component" value="Chromosome 1"/>
</dbReference>
<gene>
    <name evidence="12" type="ORF">MAR_006329</name>
</gene>
<name>A0ABY7D994_MYAAR</name>
<keyword evidence="3 9" id="KW-0812">Transmembrane</keyword>
<evidence type="ECO:0000256" key="5">
    <source>
        <dbReference type="ARBA" id="ARBA00023037"/>
    </source>
</evidence>
<dbReference type="Gene3D" id="1.20.5.100">
    <property type="entry name" value="Cytochrome c1, transmembrane anchor, C-terminal"/>
    <property type="match status" value="1"/>
</dbReference>
<sequence length="307" mass="34736">MKHIYKMDFLYTIVLLVEGLKRFTENIQIGFGSFLDKTLQPFTITTPELKLDRDIDQFTALLHSGNTSANFDPMEGGLDALIQAAVCPLAGIDLPNDGHCHMVSAEAGTFIYDYSNKMVLFNLRMTLKTCTADKNWKKTFKKCERCSKCRYRDCVKCIVENEKQTAMINETAIPLACQLKCTNLLVTMVNKFNDSDPCGFIESKECIRNYLVECSNDTVRLNIANQKVCTYPADALFIVLPILAGILGVGLLLIIIWKILTSFYDKIEYARLEHEIQHAKWSKEDNPIYRTPVTTNQNPVYKGGAAE</sequence>
<dbReference type="PANTHER" id="PTHR10082:SF60">
    <property type="entry name" value="INTEGRIN BETA-PS"/>
    <property type="match status" value="1"/>
</dbReference>
<keyword evidence="7" id="KW-1015">Disulfide bond</keyword>
<dbReference type="InterPro" id="IPR036465">
    <property type="entry name" value="vWFA_dom_sf"/>
</dbReference>
<dbReference type="Pfam" id="PF08725">
    <property type="entry name" value="Integrin_b_cyt"/>
    <property type="match status" value="1"/>
</dbReference>
<protein>
    <submittedName>
        <fullName evidence="12">ITB6-like protein</fullName>
    </submittedName>
</protein>
<keyword evidence="13" id="KW-1185">Reference proteome</keyword>
<evidence type="ECO:0000313" key="13">
    <source>
        <dbReference type="Proteomes" id="UP001164746"/>
    </source>
</evidence>
<evidence type="ECO:0000256" key="2">
    <source>
        <dbReference type="ARBA" id="ARBA00007449"/>
    </source>
</evidence>
<evidence type="ECO:0000256" key="7">
    <source>
        <dbReference type="ARBA" id="ARBA00023157"/>
    </source>
</evidence>
<organism evidence="12 13">
    <name type="scientific">Mya arenaria</name>
    <name type="common">Soft-shell clam</name>
    <dbReference type="NCBI Taxonomy" id="6604"/>
    <lineage>
        <taxon>Eukaryota</taxon>
        <taxon>Metazoa</taxon>
        <taxon>Spiralia</taxon>
        <taxon>Lophotrochozoa</taxon>
        <taxon>Mollusca</taxon>
        <taxon>Bivalvia</taxon>
        <taxon>Autobranchia</taxon>
        <taxon>Heteroconchia</taxon>
        <taxon>Euheterodonta</taxon>
        <taxon>Imparidentia</taxon>
        <taxon>Neoheterodontei</taxon>
        <taxon>Myida</taxon>
        <taxon>Myoidea</taxon>
        <taxon>Myidae</taxon>
        <taxon>Mya</taxon>
    </lineage>
</organism>
<feature type="domain" description="Integrin beta subunit VWA" evidence="10">
    <location>
        <begin position="2"/>
        <end position="229"/>
    </location>
</feature>
<dbReference type="Gene3D" id="3.40.50.410">
    <property type="entry name" value="von Willebrand factor, type A domain"/>
    <property type="match status" value="2"/>
</dbReference>
<comment type="subcellular location">
    <subcellularLocation>
        <location evidence="1">Membrane</location>
        <topology evidence="1">Single-pass type I membrane protein</topology>
    </subcellularLocation>
</comment>
<dbReference type="SMART" id="SM00187">
    <property type="entry name" value="INB"/>
    <property type="match status" value="1"/>
</dbReference>
<evidence type="ECO:0000259" key="11">
    <source>
        <dbReference type="SMART" id="SM01241"/>
    </source>
</evidence>
<dbReference type="InterPro" id="IPR015812">
    <property type="entry name" value="Integrin_bsu"/>
</dbReference>
<keyword evidence="8" id="KW-0325">Glycoprotein</keyword>
<accession>A0ABY7D994</accession>
<evidence type="ECO:0000256" key="8">
    <source>
        <dbReference type="ARBA" id="ARBA00023180"/>
    </source>
</evidence>
<evidence type="ECO:0000256" key="1">
    <source>
        <dbReference type="ARBA" id="ARBA00004479"/>
    </source>
</evidence>
<dbReference type="PANTHER" id="PTHR10082">
    <property type="entry name" value="INTEGRIN BETA SUBUNIT"/>
    <property type="match status" value="1"/>
</dbReference>
<feature type="transmembrane region" description="Helical" evidence="9">
    <location>
        <begin position="235"/>
        <end position="257"/>
    </location>
</feature>
<dbReference type="InterPro" id="IPR014836">
    <property type="entry name" value="Integrin_bsu_cyt_dom"/>
</dbReference>
<evidence type="ECO:0000256" key="6">
    <source>
        <dbReference type="ARBA" id="ARBA00023136"/>
    </source>
</evidence>
<dbReference type="SUPFAM" id="SSF53300">
    <property type="entry name" value="vWA-like"/>
    <property type="match status" value="1"/>
</dbReference>
<evidence type="ECO:0000256" key="9">
    <source>
        <dbReference type="SAM" id="Phobius"/>
    </source>
</evidence>